<sequence length="553" mass="63525">MIKQLTLNFKKLTANVDWKLLLFLLLFLNIKLPIKIAALVLIYLLQFDLKFKLSFKNSRLPLFYLLIIPIAFTGLIVNQNYQAHHYMPIFFTGIAFWVLALLAMHQVKLMVERADTQTVHKTIIAFFIINAIFSLANLVFIIFRIHDINPYTFRGDYQKYFINTGDFIKGVTFDIAPTGAILNSFGVIYFLFKRNTVMSMLCMCMLMLTYNNCITIMLIIILLALFAFKSSRDQKSIIVVCIMLFGIFMIKVSPQNKVYLTQVIYRSLHIKHQDYVTPTPTNLAITQKPDNLLTFDERRQKFALHYLDSVNAAIRNKYGYRRYIPLLPLKFMKDGGIIIPLPDTNAGQLNVSNIPEPDRVKLLRFINDHKQNLPVSGSSNYRSNLPGKIAGAVQTIDYIKQHPQGIIAGFGVGCFSSKIAFRATGLGLNGGYPKDLTYIHPAFLSNHLDLYMHYFSKEEGFHSISNNPASVYDQLLAEYGLLGLLAFFICYLGYFLKRYKQLTYGLLLLFFLAMVLITDYWFEQLSIMIVFELLLFLNIKESEKLVNMTSHAS</sequence>
<evidence type="ECO:0008006" key="4">
    <source>
        <dbReference type="Google" id="ProtNLM"/>
    </source>
</evidence>
<organism evidence="2 3">
    <name type="scientific">Mucilaginibacter boryungensis</name>
    <dbReference type="NCBI Taxonomy" id="768480"/>
    <lineage>
        <taxon>Bacteria</taxon>
        <taxon>Pseudomonadati</taxon>
        <taxon>Bacteroidota</taxon>
        <taxon>Sphingobacteriia</taxon>
        <taxon>Sphingobacteriales</taxon>
        <taxon>Sphingobacteriaceae</taxon>
        <taxon>Mucilaginibacter</taxon>
    </lineage>
</organism>
<comment type="caution">
    <text evidence="2">The sequence shown here is derived from an EMBL/GenBank/DDBJ whole genome shotgun (WGS) entry which is preliminary data.</text>
</comment>
<keyword evidence="1" id="KW-1133">Transmembrane helix</keyword>
<feature type="transmembrane region" description="Helical" evidence="1">
    <location>
        <begin position="475"/>
        <end position="496"/>
    </location>
</feature>
<keyword evidence="1" id="KW-0812">Transmembrane</keyword>
<feature type="transmembrane region" description="Helical" evidence="1">
    <location>
        <begin position="234"/>
        <end position="252"/>
    </location>
</feature>
<keyword evidence="3" id="KW-1185">Reference proteome</keyword>
<proteinExistence type="predicted"/>
<reference evidence="2 3" key="1">
    <citation type="submission" date="2020-10" db="EMBL/GenBank/DDBJ databases">
        <title>Mucilaginibacter mali sp. nov., isolated from rhizosphere soil of apple orchard.</title>
        <authorList>
            <person name="Lee J.-S."/>
            <person name="Kim H.S."/>
            <person name="Kim J.-S."/>
        </authorList>
    </citation>
    <scope>NUCLEOTIDE SEQUENCE [LARGE SCALE GENOMIC DNA]</scope>
    <source>
        <strain evidence="2 3">KCTC 23157</strain>
    </source>
</reference>
<protein>
    <recommendedName>
        <fullName evidence="4">O-antigen ligase-like membrane protein</fullName>
    </recommendedName>
</protein>
<evidence type="ECO:0000256" key="1">
    <source>
        <dbReference type="SAM" id="Phobius"/>
    </source>
</evidence>
<dbReference type="EMBL" id="JADFFM010000001">
    <property type="protein sequence ID" value="MBE9666359.1"/>
    <property type="molecule type" value="Genomic_DNA"/>
</dbReference>
<feature type="transmembrane region" description="Helical" evidence="1">
    <location>
        <begin position="83"/>
        <end position="102"/>
    </location>
</feature>
<dbReference type="RefSeq" id="WP_194105724.1">
    <property type="nucleotide sequence ID" value="NZ_JADFFM010000001.1"/>
</dbReference>
<feature type="transmembrane region" description="Helical" evidence="1">
    <location>
        <begin position="204"/>
        <end position="228"/>
    </location>
</feature>
<keyword evidence="1" id="KW-0472">Membrane</keyword>
<feature type="transmembrane region" description="Helical" evidence="1">
    <location>
        <begin position="20"/>
        <end position="45"/>
    </location>
</feature>
<evidence type="ECO:0000313" key="2">
    <source>
        <dbReference type="EMBL" id="MBE9666359.1"/>
    </source>
</evidence>
<feature type="transmembrane region" description="Helical" evidence="1">
    <location>
        <begin position="175"/>
        <end position="192"/>
    </location>
</feature>
<dbReference type="Proteomes" id="UP000632774">
    <property type="component" value="Unassembled WGS sequence"/>
</dbReference>
<name>A0ABR9XG41_9SPHI</name>
<gene>
    <name evidence="2" type="ORF">IRJ18_08310</name>
</gene>
<accession>A0ABR9XG41</accession>
<evidence type="ECO:0000313" key="3">
    <source>
        <dbReference type="Proteomes" id="UP000632774"/>
    </source>
</evidence>
<feature type="transmembrane region" description="Helical" evidence="1">
    <location>
        <begin position="502"/>
        <end position="522"/>
    </location>
</feature>
<feature type="transmembrane region" description="Helical" evidence="1">
    <location>
        <begin position="57"/>
        <end position="77"/>
    </location>
</feature>
<feature type="transmembrane region" description="Helical" evidence="1">
    <location>
        <begin position="123"/>
        <end position="145"/>
    </location>
</feature>